<reference evidence="2 3" key="1">
    <citation type="journal article" date="2014" name="Nat. Genet.">
        <title>Genome sequence of the hot pepper provides insights into the evolution of pungency in Capsicum species.</title>
        <authorList>
            <person name="Kim S."/>
            <person name="Park M."/>
            <person name="Yeom S.I."/>
            <person name="Kim Y.M."/>
            <person name="Lee J.M."/>
            <person name="Lee H.A."/>
            <person name="Seo E."/>
            <person name="Choi J."/>
            <person name="Cheong K."/>
            <person name="Kim K.T."/>
            <person name="Jung K."/>
            <person name="Lee G.W."/>
            <person name="Oh S.K."/>
            <person name="Bae C."/>
            <person name="Kim S.B."/>
            <person name="Lee H.Y."/>
            <person name="Kim S.Y."/>
            <person name="Kim M.S."/>
            <person name="Kang B.C."/>
            <person name="Jo Y.D."/>
            <person name="Yang H.B."/>
            <person name="Jeong H.J."/>
            <person name="Kang W.H."/>
            <person name="Kwon J.K."/>
            <person name="Shin C."/>
            <person name="Lim J.Y."/>
            <person name="Park J.H."/>
            <person name="Huh J.H."/>
            <person name="Kim J.S."/>
            <person name="Kim B.D."/>
            <person name="Cohen O."/>
            <person name="Paran I."/>
            <person name="Suh M.C."/>
            <person name="Lee S.B."/>
            <person name="Kim Y.K."/>
            <person name="Shin Y."/>
            <person name="Noh S.J."/>
            <person name="Park J."/>
            <person name="Seo Y.S."/>
            <person name="Kwon S.Y."/>
            <person name="Kim H.A."/>
            <person name="Park J.M."/>
            <person name="Kim H.J."/>
            <person name="Choi S.B."/>
            <person name="Bosland P.W."/>
            <person name="Reeves G."/>
            <person name="Jo S.H."/>
            <person name="Lee B.W."/>
            <person name="Cho H.T."/>
            <person name="Choi H.S."/>
            <person name="Lee M.S."/>
            <person name="Yu Y."/>
            <person name="Do Choi Y."/>
            <person name="Park B.S."/>
            <person name="van Deynze A."/>
            <person name="Ashrafi H."/>
            <person name="Hill T."/>
            <person name="Kim W.T."/>
            <person name="Pai H.S."/>
            <person name="Ahn H.K."/>
            <person name="Yeam I."/>
            <person name="Giovannoni J.J."/>
            <person name="Rose J.K."/>
            <person name="Sorensen I."/>
            <person name="Lee S.J."/>
            <person name="Kim R.W."/>
            <person name="Choi I.Y."/>
            <person name="Choi B.S."/>
            <person name="Lim J.S."/>
            <person name="Lee Y.H."/>
            <person name="Choi D."/>
        </authorList>
    </citation>
    <scope>NUCLEOTIDE SEQUENCE [LARGE SCALE GENOMIC DNA]</scope>
    <source>
        <strain evidence="3">cv. CM334</strain>
    </source>
</reference>
<comment type="caution">
    <text evidence="2">The sequence shown here is derived from an EMBL/GenBank/DDBJ whole genome shotgun (WGS) entry which is preliminary data.</text>
</comment>
<protein>
    <submittedName>
        <fullName evidence="2">Uncharacterized protein</fullName>
    </submittedName>
</protein>
<name>A0A2G2ZSN0_CAPAN</name>
<feature type="compositionally biased region" description="Polar residues" evidence="1">
    <location>
        <begin position="223"/>
        <end position="232"/>
    </location>
</feature>
<reference evidence="2 3" key="2">
    <citation type="journal article" date="2017" name="Genome Biol.">
        <title>New reference genome sequences of hot pepper reveal the massive evolution of plant disease-resistance genes by retroduplication.</title>
        <authorList>
            <person name="Kim S."/>
            <person name="Park J."/>
            <person name="Yeom S.I."/>
            <person name="Kim Y.M."/>
            <person name="Seo E."/>
            <person name="Kim K.T."/>
            <person name="Kim M.S."/>
            <person name="Lee J.M."/>
            <person name="Cheong K."/>
            <person name="Shin H.S."/>
            <person name="Kim S.B."/>
            <person name="Han K."/>
            <person name="Lee J."/>
            <person name="Park M."/>
            <person name="Lee H.A."/>
            <person name="Lee H.Y."/>
            <person name="Lee Y."/>
            <person name="Oh S."/>
            <person name="Lee J.H."/>
            <person name="Choi E."/>
            <person name="Choi E."/>
            <person name="Lee S.E."/>
            <person name="Jeon J."/>
            <person name="Kim H."/>
            <person name="Choi G."/>
            <person name="Song H."/>
            <person name="Lee J."/>
            <person name="Lee S.C."/>
            <person name="Kwon J.K."/>
            <person name="Lee H.Y."/>
            <person name="Koo N."/>
            <person name="Hong Y."/>
            <person name="Kim R.W."/>
            <person name="Kang W.H."/>
            <person name="Huh J.H."/>
            <person name="Kang B.C."/>
            <person name="Yang T.J."/>
            <person name="Lee Y.H."/>
            <person name="Bennetzen J.L."/>
            <person name="Choi D."/>
        </authorList>
    </citation>
    <scope>NUCLEOTIDE SEQUENCE [LARGE SCALE GENOMIC DNA]</scope>
    <source>
        <strain evidence="3">cv. CM334</strain>
    </source>
</reference>
<evidence type="ECO:0000313" key="3">
    <source>
        <dbReference type="Proteomes" id="UP000222542"/>
    </source>
</evidence>
<dbReference type="SUPFAM" id="SSF158710">
    <property type="entry name" value="PSPTO4464-like"/>
    <property type="match status" value="2"/>
</dbReference>
<proteinExistence type="predicted"/>
<evidence type="ECO:0000256" key="1">
    <source>
        <dbReference type="SAM" id="MobiDB-lite"/>
    </source>
</evidence>
<dbReference type="OMA" id="ASFIHFV"/>
<dbReference type="InterPro" id="IPR006839">
    <property type="entry name" value="DarP"/>
</dbReference>
<dbReference type="EMBL" id="AYRZ02000004">
    <property type="protein sequence ID" value="PHT84961.1"/>
    <property type="molecule type" value="Genomic_DNA"/>
</dbReference>
<dbReference type="AlphaFoldDB" id="A0A2G2ZSN0"/>
<dbReference type="PANTHER" id="PTHR36898:SF1">
    <property type="entry name" value="OS04G0250700 PROTEIN"/>
    <property type="match status" value="1"/>
</dbReference>
<feature type="region of interest" description="Disordered" evidence="1">
    <location>
        <begin position="36"/>
        <end position="95"/>
    </location>
</feature>
<dbReference type="STRING" id="4072.A0A2G2ZSN0"/>
<feature type="region of interest" description="Disordered" evidence="1">
    <location>
        <begin position="223"/>
        <end position="259"/>
    </location>
</feature>
<gene>
    <name evidence="2" type="ORF">T459_13404</name>
</gene>
<dbReference type="InterPro" id="IPR023153">
    <property type="entry name" value="DarP_sf"/>
</dbReference>
<dbReference type="Proteomes" id="UP000222542">
    <property type="component" value="Unassembled WGS sequence"/>
</dbReference>
<accession>A0A2G2ZSN0</accession>
<feature type="compositionally biased region" description="Acidic residues" evidence="1">
    <location>
        <begin position="234"/>
        <end position="251"/>
    </location>
</feature>
<keyword evidence="3" id="KW-1185">Reference proteome</keyword>
<organism evidence="2 3">
    <name type="scientific">Capsicum annuum</name>
    <name type="common">Capsicum pepper</name>
    <dbReference type="NCBI Taxonomy" id="4072"/>
    <lineage>
        <taxon>Eukaryota</taxon>
        <taxon>Viridiplantae</taxon>
        <taxon>Streptophyta</taxon>
        <taxon>Embryophyta</taxon>
        <taxon>Tracheophyta</taxon>
        <taxon>Spermatophyta</taxon>
        <taxon>Magnoliopsida</taxon>
        <taxon>eudicotyledons</taxon>
        <taxon>Gunneridae</taxon>
        <taxon>Pentapetalae</taxon>
        <taxon>asterids</taxon>
        <taxon>lamiids</taxon>
        <taxon>Solanales</taxon>
        <taxon>Solanaceae</taxon>
        <taxon>Solanoideae</taxon>
        <taxon>Capsiceae</taxon>
        <taxon>Capsicum</taxon>
    </lineage>
</organism>
<dbReference type="Pfam" id="PF04751">
    <property type="entry name" value="DarP"/>
    <property type="match status" value="2"/>
</dbReference>
<dbReference type="Gene3D" id="1.10.60.30">
    <property type="entry name" value="PSPTO4464-like domains"/>
    <property type="match status" value="1"/>
</dbReference>
<dbReference type="PANTHER" id="PTHR36898">
    <property type="entry name" value="OSJNBB0026I12.6 PROTEIN"/>
    <property type="match status" value="1"/>
</dbReference>
<sequence>MAHLVKPLLNLPKWHHYLYLRASFVHLIQQQSPLFSTNNLRQPPPSTSSPSALQQAHFRSGAALKSRESQLPLDPSESESDSDGKIRKSRNEKKREARRAVRWAMDLAKFSPPQIRRILRVASPEQEVYDAVMLAKRLGPDVREGKRRQFSYIVVNKVERSMRSQVRSSGDEQHISDFFSAVQALVCLYLVLVLEEGSRLLREVEPELMDSLIQATKDGDQTKFQSLSGSELSATEDVDEEVEETESEDDEEARHNLTHDSEDVTVLVDRWFDGLINKDVNISKEIYSLTEFDFDRQELRILVRKVQSIREKGSNSDEEEGKVNRDIVRAERSLTRFLRDLVKQLHS</sequence>
<dbReference type="Gramene" id="PHT84961">
    <property type="protein sequence ID" value="PHT84961"/>
    <property type="gene ID" value="T459_13404"/>
</dbReference>
<evidence type="ECO:0000313" key="2">
    <source>
        <dbReference type="EMBL" id="PHT84961.1"/>
    </source>
</evidence>